<dbReference type="InterPro" id="IPR000477">
    <property type="entry name" value="RT_dom"/>
</dbReference>
<keyword evidence="3" id="KW-1185">Reference proteome</keyword>
<dbReference type="Proteomes" id="UP000499080">
    <property type="component" value="Unassembled WGS sequence"/>
</dbReference>
<dbReference type="InterPro" id="IPR052560">
    <property type="entry name" value="RdDP_mobile_element"/>
</dbReference>
<proteinExistence type="predicted"/>
<evidence type="ECO:0000313" key="2">
    <source>
        <dbReference type="EMBL" id="GBM13947.1"/>
    </source>
</evidence>
<dbReference type="EMBL" id="BGPR01000336">
    <property type="protein sequence ID" value="GBM13947.1"/>
    <property type="molecule type" value="Genomic_DNA"/>
</dbReference>
<dbReference type="GO" id="GO:0003964">
    <property type="term" value="F:RNA-directed DNA polymerase activity"/>
    <property type="evidence" value="ECO:0007669"/>
    <property type="project" value="UniProtKB-KW"/>
</dbReference>
<evidence type="ECO:0000259" key="1">
    <source>
        <dbReference type="PROSITE" id="PS50878"/>
    </source>
</evidence>
<name>A0A4Y2DCU2_ARAVE</name>
<dbReference type="PANTHER" id="PTHR36688:SF1">
    <property type="entry name" value="ENDONUCLEASE_EXONUCLEASE_PHOSPHATASE DOMAIN-CONTAINING PROTEIN"/>
    <property type="match status" value="1"/>
</dbReference>
<dbReference type="CDD" id="cd01650">
    <property type="entry name" value="RT_nLTR_like"/>
    <property type="match status" value="1"/>
</dbReference>
<accession>A0A4Y2DCU2</accession>
<reference evidence="2 3" key="1">
    <citation type="journal article" date="2019" name="Sci. Rep.">
        <title>Orb-weaving spider Araneus ventricosus genome elucidates the spidroin gene catalogue.</title>
        <authorList>
            <person name="Kono N."/>
            <person name="Nakamura H."/>
            <person name="Ohtoshi R."/>
            <person name="Moran D.A.P."/>
            <person name="Shinohara A."/>
            <person name="Yoshida Y."/>
            <person name="Fujiwara M."/>
            <person name="Mori M."/>
            <person name="Tomita M."/>
            <person name="Arakawa K."/>
        </authorList>
    </citation>
    <scope>NUCLEOTIDE SEQUENCE [LARGE SCALE GENOMIC DNA]</scope>
</reference>
<dbReference type="AlphaFoldDB" id="A0A4Y2DCU2"/>
<dbReference type="PROSITE" id="PS50878">
    <property type="entry name" value="RT_POL"/>
    <property type="match status" value="1"/>
</dbReference>
<dbReference type="Pfam" id="PF00078">
    <property type="entry name" value="RVT_1"/>
    <property type="match status" value="2"/>
</dbReference>
<comment type="caution">
    <text evidence="2">The sequence shown here is derived from an EMBL/GenBank/DDBJ whole genome shotgun (WGS) entry which is preliminary data.</text>
</comment>
<gene>
    <name evidence="2" type="primary">jockeypol_345</name>
    <name evidence="2" type="ORF">AVEN_152376_1</name>
</gene>
<feature type="domain" description="Reverse transcriptase" evidence="1">
    <location>
        <begin position="1"/>
        <end position="206"/>
    </location>
</feature>
<organism evidence="2 3">
    <name type="scientific">Araneus ventricosus</name>
    <name type="common">Orbweaver spider</name>
    <name type="synonym">Epeira ventricosa</name>
    <dbReference type="NCBI Taxonomy" id="182803"/>
    <lineage>
        <taxon>Eukaryota</taxon>
        <taxon>Metazoa</taxon>
        <taxon>Ecdysozoa</taxon>
        <taxon>Arthropoda</taxon>
        <taxon>Chelicerata</taxon>
        <taxon>Arachnida</taxon>
        <taxon>Araneae</taxon>
        <taxon>Araneomorphae</taxon>
        <taxon>Entelegynae</taxon>
        <taxon>Araneoidea</taxon>
        <taxon>Araneidae</taxon>
        <taxon>Araneus</taxon>
    </lineage>
</organism>
<sequence length="359" mass="41855">MLMFPKPNQNRKHPGSYRPISLLSNIGKLYEKILLKRLNDHCYSNNIIPDEQFGFRDKHSCTHQLLRVTNKIVEGFNIKHYTGGVFLDVIGNIQAGTPQGSSLSPTLYNIFNSDFPRNDKVLNCLFADDSAILTQGSNTRFIIKTLQSQIECIEYWCTKWRVAINTDKTKAILFRKGHSRKVLKTLSFMEEDLPWENQVKYLGLILDSKLSFRQHAKYNSDKFWNKVHMIIPLIGRHSPLSLNNKVLLFKQILRPILTYSAPIWCITAKTHRRKIQILQNKILRIMTNAPWFVRNDVIHKDLKIELIEDHVKNLSRKFFSQLLDHKNPLINGQVEYAHTNGKYPYPYSTTKWSLPIKPP</sequence>
<keyword evidence="2" id="KW-0548">Nucleotidyltransferase</keyword>
<dbReference type="SUPFAM" id="SSF56672">
    <property type="entry name" value="DNA/RNA polymerases"/>
    <property type="match status" value="1"/>
</dbReference>
<protein>
    <submittedName>
        <fullName evidence="2">RNA-directed DNA polymerase from mobile element jockey</fullName>
    </submittedName>
</protein>
<keyword evidence="2" id="KW-0695">RNA-directed DNA polymerase</keyword>
<dbReference type="InterPro" id="IPR043502">
    <property type="entry name" value="DNA/RNA_pol_sf"/>
</dbReference>
<dbReference type="OrthoDB" id="6433969at2759"/>
<dbReference type="PANTHER" id="PTHR36688">
    <property type="entry name" value="ENDO/EXONUCLEASE/PHOSPHATASE DOMAIN-CONTAINING PROTEIN"/>
    <property type="match status" value="1"/>
</dbReference>
<keyword evidence="2" id="KW-0808">Transferase</keyword>
<evidence type="ECO:0000313" key="3">
    <source>
        <dbReference type="Proteomes" id="UP000499080"/>
    </source>
</evidence>